<comment type="caution">
    <text evidence="1">The sequence shown here is derived from an EMBL/GenBank/DDBJ whole genome shotgun (WGS) entry which is preliminary data.</text>
</comment>
<dbReference type="Proteomes" id="UP000023152">
    <property type="component" value="Unassembled WGS sequence"/>
</dbReference>
<keyword evidence="2" id="KW-1185">Reference proteome</keyword>
<accession>X6P8B3</accession>
<gene>
    <name evidence="1" type="ORF">RFI_02683</name>
</gene>
<protein>
    <submittedName>
        <fullName evidence="1">Uncharacterized protein</fullName>
    </submittedName>
</protein>
<dbReference type="AlphaFoldDB" id="X6P8B3"/>
<reference evidence="1 2" key="1">
    <citation type="journal article" date="2013" name="Curr. Biol.">
        <title>The Genome of the Foraminiferan Reticulomyxa filosa.</title>
        <authorList>
            <person name="Glockner G."/>
            <person name="Hulsmann N."/>
            <person name="Schleicher M."/>
            <person name="Noegel A.A."/>
            <person name="Eichinger L."/>
            <person name="Gallinger C."/>
            <person name="Pawlowski J."/>
            <person name="Sierra R."/>
            <person name="Euteneuer U."/>
            <person name="Pillet L."/>
            <person name="Moustafa A."/>
            <person name="Platzer M."/>
            <person name="Groth M."/>
            <person name="Szafranski K."/>
            <person name="Schliwa M."/>
        </authorList>
    </citation>
    <scope>NUCLEOTIDE SEQUENCE [LARGE SCALE GENOMIC DNA]</scope>
</reference>
<dbReference type="EMBL" id="ASPP01002587">
    <property type="protein sequence ID" value="ETO34411.1"/>
    <property type="molecule type" value="Genomic_DNA"/>
</dbReference>
<evidence type="ECO:0000313" key="2">
    <source>
        <dbReference type="Proteomes" id="UP000023152"/>
    </source>
</evidence>
<proteinExistence type="predicted"/>
<dbReference type="InterPro" id="IPR012340">
    <property type="entry name" value="NA-bd_OB-fold"/>
</dbReference>
<name>X6P8B3_RETFI</name>
<dbReference type="OrthoDB" id="74319at2759"/>
<sequence length="273" mass="31860">GSVVLEEPLWGHPRYRGLVEKELAGHDIIDTRSNMYRESVDCQAIPQFYHSIDFSCQQLQTLNNNFFYILFLFRKFAFTNLLKKKYIHMKDNNRNMPHYNYNGNANMQQDNDAVEHAGLLEEGEIVPFSGNDLLSLRVVLEQGDLVEFDVYENKKDQTIGATNVVFLDANPKSREYGTITKVYCNAVVSHSRHFRNRQSDSGKHGRIKRLNIKDEIYFHERDLLDRDQPPNEGDDVEFVVKYDQTHDRCYASRITYLPSQFLERVVAKTVIVK</sequence>
<organism evidence="1 2">
    <name type="scientific">Reticulomyxa filosa</name>
    <dbReference type="NCBI Taxonomy" id="46433"/>
    <lineage>
        <taxon>Eukaryota</taxon>
        <taxon>Sar</taxon>
        <taxon>Rhizaria</taxon>
        <taxon>Retaria</taxon>
        <taxon>Foraminifera</taxon>
        <taxon>Monothalamids</taxon>
        <taxon>Reticulomyxidae</taxon>
        <taxon>Reticulomyxa</taxon>
    </lineage>
</organism>
<dbReference type="SUPFAM" id="SSF50249">
    <property type="entry name" value="Nucleic acid-binding proteins"/>
    <property type="match status" value="1"/>
</dbReference>
<feature type="non-terminal residue" evidence="1">
    <location>
        <position position="1"/>
    </location>
</feature>
<evidence type="ECO:0000313" key="1">
    <source>
        <dbReference type="EMBL" id="ETO34411.1"/>
    </source>
</evidence>
<dbReference type="Gene3D" id="2.40.50.140">
    <property type="entry name" value="Nucleic acid-binding proteins"/>
    <property type="match status" value="1"/>
</dbReference>